<evidence type="ECO:0000256" key="1">
    <source>
        <dbReference type="ARBA" id="ARBA00022737"/>
    </source>
</evidence>
<keyword evidence="6" id="KW-1185">Reference proteome</keyword>
<evidence type="ECO:0000259" key="4">
    <source>
        <dbReference type="Pfam" id="PF24883"/>
    </source>
</evidence>
<gene>
    <name evidence="5" type="ORF">GLAREA_02229</name>
</gene>
<dbReference type="OrthoDB" id="194358at2759"/>
<evidence type="ECO:0000259" key="3">
    <source>
        <dbReference type="Pfam" id="PF22939"/>
    </source>
</evidence>
<dbReference type="InterPro" id="IPR054471">
    <property type="entry name" value="GPIID_WHD"/>
</dbReference>
<name>S3CIL5_GLAL2</name>
<feature type="domain" description="GPI inositol-deacylase winged helix" evidence="3">
    <location>
        <begin position="656"/>
        <end position="731"/>
    </location>
</feature>
<evidence type="ECO:0000313" key="6">
    <source>
        <dbReference type="Proteomes" id="UP000016922"/>
    </source>
</evidence>
<feature type="region of interest" description="Disordered" evidence="2">
    <location>
        <begin position="1"/>
        <end position="29"/>
    </location>
</feature>
<accession>S3CIL5</accession>
<dbReference type="EMBL" id="KE145371">
    <property type="protein sequence ID" value="EPE26317.1"/>
    <property type="molecule type" value="Genomic_DNA"/>
</dbReference>
<proteinExistence type="predicted"/>
<dbReference type="Gene3D" id="3.40.50.1820">
    <property type="entry name" value="alpha/beta hydrolase"/>
    <property type="match status" value="1"/>
</dbReference>
<dbReference type="PANTHER" id="PTHR10039:SF16">
    <property type="entry name" value="GPI INOSITOL-DEACYLASE"/>
    <property type="match status" value="1"/>
</dbReference>
<dbReference type="Gene3D" id="2.130.10.10">
    <property type="entry name" value="YVTN repeat-like/Quinoprotein amine dehydrogenase"/>
    <property type="match status" value="3"/>
</dbReference>
<dbReference type="KEGG" id="glz:GLAREA_02229"/>
<sequence>MEGNGLFKKLKRPGFLQTRENRSLPPGYDVAVEEYSDEQLGITESYDSLKYDEAYSEAMDIDGSSQSRASRSQSVPEARDLPRIATSRLAPIKQGSANSISKSKDPTGLFAISLPRHPVVDVIFLHGLGGSCYRSWSWAHDRANFWPQWLVSEPEMRNVRVWTFGYAAALAGSSTTMNIMDFAKDLLFKMKYEQQDIPIGSLPLVFVTHSMGGLVAKKAFTIGLNDKAYTNIVSQLKAVIFMSTPHRGGNGAEALSQLLQVFGMSKDYVKELASNSTFLQSINDEFTNVSQDLQLFSFYETLKTSGVGGKSYIVDKDSGVLNLQNETSIPMVADHHTISPDYVETTNPSESVEVGKLLGIDATDLARNSQRFSTRFRDGTCHWIHHHQWFYNWVEKEESGPHLLWISGAPATGKSVLATYISSVVRRRWNDPSCHYHSFEFSDRSKRSASYLFRSLVFQMARWSPPLRIKLSQIAEHFGTNLEGISAAVLCERLFGNAMTDPLELHSNQFWIIDGLDESEPGAVQTIFQCFKALNQSLRFKILLLSRPTTDITMRIKQLPFKSTTHMLSTIDTYDDIKAYVEEVVAVMIPKGVATRQRLVDKVLTKASGNFLWVALATKDLGENWHLRSNIDTILSSFPTEMTPLYARMIQKIEKQAAPTRHMASTLLRWATYSFRPLHVSELTIALDSEFPDLTSLEDTISHICGDFVHVQNARINLVHETARHFLVNKNASQLVSLRSADCHEYLAILCLRYLSSTKDRQWRQILSTAEIRRGSISFPNAVANLLPSTYGFLVYASSYWAYHLSLAKPDSEALRNVVCEFFDNDVLTWINSLALMGDLKSIIKAAQYLKTFIKAREKSLHKADPRTFQSDDVEFLKLWTVDLIKLIGKFGSNLLPHPSSIYKLIPPFCPANSAIRKLLRTGHNGISVSGLTSADWDDCHARLSVGADESASKLIATNNVFAALVPQAQCLVVWSSETCEELRRLNHGEYVTEMAVSSSGQLVCTSGLNMIRIWELSTGRNVGSLTKHSDDRVLTIAFGSSEDEVLVGYQDHLIVCQNWRTQVITTAFRVVLMGDESGNQGLRCVSFNASGTQVAVSSRAKAVEVWDMPSRSRIHRCIRRDEMTHTEKDIFIQAEVIKWHPDSGNLYILYHDTILVNWNPVYDEQSEHLIGAKVMTLSRCGNYLLTSDHRGAVRIYTTPDHSRSGAPEFSVLYHLENQDFVSDLAFSFDSQRFYDLRGSVCGVWEPEVLVPAERPDAEEDSTSVSGSTWDGETIKLSTTSTSGPSITALSCAPRDLGFCCGRDDGSVAIHDMTTGKRLRTLPGHTAEMAIISLTWSSSGNYIASGDESGRVLVRKLALPSAPGGKLTVFKASEFRVKTDGINQLLFSSNDKYLLVSTFSAETVWDVSAKKICHTRKHSSPRHLKWIENPKNAAQLLSVQAGKLHVFDWVEFADLTPDTGLKLVDSTQAMSTKKHGLEQDLDDLALHNPYNQELNVVNHVTATKDTRAVIIETIPSSGHERDRRKKRRLELFHTKDLKLAMGSALSNPEILLDNTIQGLANEVSKLVGSYQSQVVFFDHQQWLCTWQIGTSVSGHQKHFFLPKEWATSEALSLVVLSELGTLLCPRNGEVAIITNGLKF</sequence>
<feature type="domain" description="Nephrocystin 3-like N-terminal" evidence="4">
    <location>
        <begin position="379"/>
        <end position="547"/>
    </location>
</feature>
<dbReference type="RefSeq" id="XP_008087636.1">
    <property type="nucleotide sequence ID" value="XM_008089445.1"/>
</dbReference>
<dbReference type="GeneID" id="19461287"/>
<protein>
    <submittedName>
        <fullName evidence="5">WD40 repeat-like protein</fullName>
    </submittedName>
</protein>
<dbReference type="InterPro" id="IPR015943">
    <property type="entry name" value="WD40/YVTN_repeat-like_dom_sf"/>
</dbReference>
<dbReference type="InterPro" id="IPR001680">
    <property type="entry name" value="WD40_rpt"/>
</dbReference>
<evidence type="ECO:0000256" key="2">
    <source>
        <dbReference type="SAM" id="MobiDB-lite"/>
    </source>
</evidence>
<feature type="region of interest" description="Disordered" evidence="2">
    <location>
        <begin position="60"/>
        <end position="80"/>
    </location>
</feature>
<dbReference type="InterPro" id="IPR029058">
    <property type="entry name" value="AB_hydrolase_fold"/>
</dbReference>
<dbReference type="HOGENOM" id="CLU_001384_2_0_1"/>
<evidence type="ECO:0000313" key="5">
    <source>
        <dbReference type="EMBL" id="EPE26317.1"/>
    </source>
</evidence>
<feature type="compositionally biased region" description="Low complexity" evidence="2">
    <location>
        <begin position="64"/>
        <end position="74"/>
    </location>
</feature>
<keyword evidence="1" id="KW-0677">Repeat</keyword>
<dbReference type="Pfam" id="PF24883">
    <property type="entry name" value="NPHP3_N"/>
    <property type="match status" value="1"/>
</dbReference>
<reference evidence="5 6" key="1">
    <citation type="journal article" date="2013" name="BMC Genomics">
        <title>Genomics-driven discovery of the pneumocandin biosynthetic gene cluster in the fungus Glarea lozoyensis.</title>
        <authorList>
            <person name="Chen L."/>
            <person name="Yue Q."/>
            <person name="Zhang X."/>
            <person name="Xiang M."/>
            <person name="Wang C."/>
            <person name="Li S."/>
            <person name="Che Y."/>
            <person name="Ortiz-Lopez F.J."/>
            <person name="Bills G.F."/>
            <person name="Liu X."/>
            <person name="An Z."/>
        </authorList>
    </citation>
    <scope>NUCLEOTIDE SEQUENCE [LARGE SCALE GENOMIC DNA]</scope>
    <source>
        <strain evidence="6">ATCC 20868 / MF5171</strain>
    </source>
</reference>
<dbReference type="SMART" id="SM00320">
    <property type="entry name" value="WD40"/>
    <property type="match status" value="7"/>
</dbReference>
<dbReference type="InterPro" id="IPR056884">
    <property type="entry name" value="NPHP3-like_N"/>
</dbReference>
<dbReference type="SUPFAM" id="SSF53474">
    <property type="entry name" value="alpha/beta-Hydrolases"/>
    <property type="match status" value="1"/>
</dbReference>
<dbReference type="InterPro" id="IPR027417">
    <property type="entry name" value="P-loop_NTPase"/>
</dbReference>
<feature type="compositionally biased region" description="Polar residues" evidence="2">
    <location>
        <begin position="1263"/>
        <end position="1277"/>
    </location>
</feature>
<dbReference type="eggNOG" id="KOG2029">
    <property type="taxonomic scope" value="Eukaryota"/>
</dbReference>
<dbReference type="Proteomes" id="UP000016922">
    <property type="component" value="Unassembled WGS sequence"/>
</dbReference>
<dbReference type="InterPro" id="IPR036322">
    <property type="entry name" value="WD40_repeat_dom_sf"/>
</dbReference>
<dbReference type="Pfam" id="PF22939">
    <property type="entry name" value="WHD_GPIID"/>
    <property type="match status" value="1"/>
</dbReference>
<dbReference type="PANTHER" id="PTHR10039">
    <property type="entry name" value="AMELOGENIN"/>
    <property type="match status" value="1"/>
</dbReference>
<dbReference type="OMA" id="DCCFFFF"/>
<dbReference type="Gene3D" id="3.40.50.300">
    <property type="entry name" value="P-loop containing nucleotide triphosphate hydrolases"/>
    <property type="match status" value="1"/>
</dbReference>
<dbReference type="SUPFAM" id="SSF50978">
    <property type="entry name" value="WD40 repeat-like"/>
    <property type="match status" value="1"/>
</dbReference>
<dbReference type="Pfam" id="PF00400">
    <property type="entry name" value="WD40"/>
    <property type="match status" value="1"/>
</dbReference>
<feature type="region of interest" description="Disordered" evidence="2">
    <location>
        <begin position="1255"/>
        <end position="1277"/>
    </location>
</feature>
<organism evidence="5 6">
    <name type="scientific">Glarea lozoyensis (strain ATCC 20868 / MF5171)</name>
    <dbReference type="NCBI Taxonomy" id="1116229"/>
    <lineage>
        <taxon>Eukaryota</taxon>
        <taxon>Fungi</taxon>
        <taxon>Dikarya</taxon>
        <taxon>Ascomycota</taxon>
        <taxon>Pezizomycotina</taxon>
        <taxon>Leotiomycetes</taxon>
        <taxon>Helotiales</taxon>
        <taxon>Helotiaceae</taxon>
        <taxon>Glarea</taxon>
    </lineage>
</organism>